<dbReference type="GO" id="GO:0004751">
    <property type="term" value="F:ribose-5-phosphate isomerase activity"/>
    <property type="evidence" value="ECO:0007669"/>
    <property type="project" value="TreeGrafter"/>
</dbReference>
<dbReference type="InterPro" id="IPR036569">
    <property type="entry name" value="RpiB_LacA_LacB_sf"/>
</dbReference>
<dbReference type="AlphaFoldDB" id="A0A6J6FZY7"/>
<gene>
    <name evidence="1" type="ORF">UFOPK1807_00356</name>
</gene>
<organism evidence="1">
    <name type="scientific">freshwater metagenome</name>
    <dbReference type="NCBI Taxonomy" id="449393"/>
    <lineage>
        <taxon>unclassified sequences</taxon>
        <taxon>metagenomes</taxon>
        <taxon>ecological metagenomes</taxon>
    </lineage>
</organism>
<dbReference type="Pfam" id="PF02502">
    <property type="entry name" value="LacAB_rpiB"/>
    <property type="match status" value="1"/>
</dbReference>
<protein>
    <submittedName>
        <fullName evidence="1">Unannotated protein</fullName>
    </submittedName>
</protein>
<dbReference type="Gene3D" id="3.40.1400.10">
    <property type="entry name" value="Sugar-phosphate isomerase, RpiB/LacA/LacB"/>
    <property type="match status" value="1"/>
</dbReference>
<evidence type="ECO:0000313" key="1">
    <source>
        <dbReference type="EMBL" id="CAB4592493.1"/>
    </source>
</evidence>
<accession>A0A6J6FZY7</accession>
<dbReference type="EMBL" id="CAEZUI010000027">
    <property type="protein sequence ID" value="CAB4592493.1"/>
    <property type="molecule type" value="Genomic_DNA"/>
</dbReference>
<dbReference type="GO" id="GO:0009052">
    <property type="term" value="P:pentose-phosphate shunt, non-oxidative branch"/>
    <property type="evidence" value="ECO:0007669"/>
    <property type="project" value="TreeGrafter"/>
</dbReference>
<dbReference type="PANTHER" id="PTHR30345">
    <property type="entry name" value="RIBOSE-5-PHOSPHATE ISOMERASE B"/>
    <property type="match status" value="1"/>
</dbReference>
<sequence length="80" mass="8781">MAANKVKGARAALVWSVATAKLAREHNNANIISVGEREHSAAEVKEFIDAFIATPFSGDERHVRRISKISQYETDGTLDI</sequence>
<reference evidence="1" key="1">
    <citation type="submission" date="2020-05" db="EMBL/GenBank/DDBJ databases">
        <authorList>
            <person name="Chiriac C."/>
            <person name="Salcher M."/>
            <person name="Ghai R."/>
            <person name="Kavagutti S V."/>
        </authorList>
    </citation>
    <scope>NUCLEOTIDE SEQUENCE</scope>
</reference>
<dbReference type="PANTHER" id="PTHR30345:SF0">
    <property type="entry name" value="DNA DAMAGE-REPAIR_TOLERATION PROTEIN DRT102"/>
    <property type="match status" value="1"/>
</dbReference>
<dbReference type="GO" id="GO:0019316">
    <property type="term" value="P:D-allose catabolic process"/>
    <property type="evidence" value="ECO:0007669"/>
    <property type="project" value="TreeGrafter"/>
</dbReference>
<dbReference type="SUPFAM" id="SSF89623">
    <property type="entry name" value="Ribose/Galactose isomerase RpiB/AlsB"/>
    <property type="match status" value="1"/>
</dbReference>
<proteinExistence type="predicted"/>
<name>A0A6J6FZY7_9ZZZZ</name>
<dbReference type="InterPro" id="IPR003500">
    <property type="entry name" value="RpiB_LacA_LacB"/>
</dbReference>